<evidence type="ECO:0000313" key="5">
    <source>
        <dbReference type="EMBL" id="MBY9073795.1"/>
    </source>
</evidence>
<dbReference type="EMBL" id="JAIEZQ010000001">
    <property type="protein sequence ID" value="MBY9073795.1"/>
    <property type="molecule type" value="Genomic_DNA"/>
</dbReference>
<comment type="caution">
    <text evidence="5">The sequence shown here is derived from an EMBL/GenBank/DDBJ whole genome shotgun (WGS) entry which is preliminary data.</text>
</comment>
<dbReference type="SUPFAM" id="SSF49265">
    <property type="entry name" value="Fibronectin type III"/>
    <property type="match status" value="2"/>
</dbReference>
<proteinExistence type="predicted"/>
<dbReference type="Gene3D" id="2.60.40.10">
    <property type="entry name" value="Immunoglobulins"/>
    <property type="match status" value="10"/>
</dbReference>
<dbReference type="InterPro" id="IPR014755">
    <property type="entry name" value="Cu-Rt/internalin_Ig-like"/>
</dbReference>
<dbReference type="Proteomes" id="UP000754710">
    <property type="component" value="Unassembled WGS sequence"/>
</dbReference>
<dbReference type="RefSeq" id="WP_221023553.1">
    <property type="nucleotide sequence ID" value="NZ_JAIEZQ010000001.1"/>
</dbReference>
<feature type="domain" description="Fibronectin type-III" evidence="4">
    <location>
        <begin position="128"/>
        <end position="221"/>
    </location>
</feature>
<dbReference type="InterPro" id="IPR036116">
    <property type="entry name" value="FN3_sf"/>
</dbReference>
<dbReference type="Gene3D" id="2.60.40.1220">
    <property type="match status" value="1"/>
</dbReference>
<dbReference type="InterPro" id="IPR013783">
    <property type="entry name" value="Ig-like_fold"/>
</dbReference>
<dbReference type="InterPro" id="IPR032812">
    <property type="entry name" value="SbsA_Ig"/>
</dbReference>
<dbReference type="InterPro" id="IPR003961">
    <property type="entry name" value="FN3_dom"/>
</dbReference>
<keyword evidence="2" id="KW-0378">Hydrolase</keyword>
<protein>
    <submittedName>
        <fullName evidence="5">Ig-like domain-containing protein</fullName>
    </submittedName>
</protein>
<keyword evidence="3" id="KW-0119">Carbohydrate metabolism</keyword>
<evidence type="ECO:0000256" key="1">
    <source>
        <dbReference type="ARBA" id="ARBA00022729"/>
    </source>
</evidence>
<sequence length="1156" mass="125097">MTGSSSAWKRWGTAIGTVIMMVVGVLGAPPASAALAAPGGLSPSTAVSSTAPVLTWSRVGAATTYEVQVDSTSSFSSPLFSTRTTNRRAVPTQMLPEGPLYWRVRAVSASGVAGSWATRSFTVNPAAAPSPLAPANGVQLAQPNDPPLLTWSAVQGATKYDVEVDTENDFIGAVSYSTQTTSYVFPNAQEPRTYYWRVRATRANGVSTMWSAPSSYTVQPLGDVTTRYPADNADTSVEDVVLDWDPVAGATKYEVRVSTDQQFNTIVDTKTVMSTRYSPPTTYLNNQYYWQVRALNPAGLTTGWKEVPATFRRHWPDKPALVYPADQISQAVADDFYYQWTPVQHATRYQLDVGNDPNFSPGEYVTCYTAGTTYTGGYFKNPGNTCMPSQGAVTYWRVRALDEPAGVQGIYSPIYSFVYDSGNVTKTSPQNGAAVAVPTLEWQASREAEKYRVILKDAAGSNVGGTPVDTYSLSWTPGGTKPLDPTKGPFSWTVQAIDANGSVSPKYGAWTFSISGAPADSSAAPLSPLTGVAGESPTTRFPELRWEPLDGAAYYKVNIGRSGAGYWFETSYSPILSQSFPYNAATDTGKALLSPGSYDWQVRAFDAQGGSLGYGAMGTFRIADLAAVRGQQIAINGTSLDAGTSCDAVLDDPGTSIDICTGVPTTPVLDWDPVPGASHYMIYLAQDREFTNMVYTSIPETTNTRWTPNWNSSPRALPDSQAGKAYYWFVRPCKAVNVCAPDPISTNEAATHAFDKKSPAVELGSPANLGSAEDDVTFTWEDYLTTNTAATYAASGEKSTQTAQQYRIQVSTSKTFSPLLENRLVDQPTYTPFDKTYPEGELFWRVQAVDGANNGLTWSETRSFTKASPRPAPRSPMNGTVTAGVSPFRWQAPDFAGSYKLEVYTDKTLSLTNRMLATTSKQAAYSATSPLKASSTPYYWRVQRLDATGKPGLWSAVGQFYSRGTSPTLVAPSHGTYVSPRDPMFTWGAVTGAVSYRFERRAAGSTSNSETITTAGLAWAPTSAIPNGTWEWRVTAYDVGRNLLGASSWRTFYVDAVAPRVVSKSPTRTASRTVNFVAKFSEPVRNVSRSTMKLYVQGREDAQTAQVTLSSDGKTATLNPKYNLRAGKYYTVKLSSAITDRRGNRLAATAWKVRAK</sequence>
<name>A0ABS7RIZ3_9ACTN</name>
<keyword evidence="6" id="KW-1185">Reference proteome</keyword>
<evidence type="ECO:0000313" key="6">
    <source>
        <dbReference type="Proteomes" id="UP000754710"/>
    </source>
</evidence>
<feature type="domain" description="Fibronectin type-III" evidence="4">
    <location>
        <begin position="37"/>
        <end position="127"/>
    </location>
</feature>
<gene>
    <name evidence="5" type="ORF">K1X13_03065</name>
</gene>
<keyword evidence="3" id="KW-0624">Polysaccharide degradation</keyword>
<organism evidence="5 6">
    <name type="scientific">Nocardioides jiangsuensis</name>
    <dbReference type="NCBI Taxonomy" id="2866161"/>
    <lineage>
        <taxon>Bacteria</taxon>
        <taxon>Bacillati</taxon>
        <taxon>Actinomycetota</taxon>
        <taxon>Actinomycetes</taxon>
        <taxon>Propionibacteriales</taxon>
        <taxon>Nocardioidaceae</taxon>
        <taxon>Nocardioides</taxon>
    </lineage>
</organism>
<reference evidence="5 6" key="1">
    <citation type="submission" date="2021-08" db="EMBL/GenBank/DDBJ databases">
        <title>Nocardioides bacterium WL0053 sp. nov., isolated from the sediment.</title>
        <authorList>
            <person name="Wang L."/>
            <person name="Zhang D."/>
            <person name="Zhang A."/>
        </authorList>
    </citation>
    <scope>NUCLEOTIDE SEQUENCE [LARGE SCALE GENOMIC DNA]</scope>
    <source>
        <strain evidence="5 6">WL0053</strain>
    </source>
</reference>
<keyword evidence="2" id="KW-0326">Glycosidase</keyword>
<dbReference type="SMART" id="SM00060">
    <property type="entry name" value="FN3"/>
    <property type="match status" value="3"/>
</dbReference>
<evidence type="ECO:0000259" key="4">
    <source>
        <dbReference type="PROSITE" id="PS50853"/>
    </source>
</evidence>
<evidence type="ECO:0000256" key="3">
    <source>
        <dbReference type="ARBA" id="ARBA00023326"/>
    </source>
</evidence>
<dbReference type="Pfam" id="PF13205">
    <property type="entry name" value="Big_5"/>
    <property type="match status" value="1"/>
</dbReference>
<evidence type="ECO:0000256" key="2">
    <source>
        <dbReference type="ARBA" id="ARBA00023295"/>
    </source>
</evidence>
<keyword evidence="1" id="KW-0732">Signal</keyword>
<dbReference type="PROSITE" id="PS50853">
    <property type="entry name" value="FN3"/>
    <property type="match status" value="2"/>
</dbReference>
<accession>A0ABS7RIZ3</accession>